<dbReference type="EMBL" id="RXLR01000010">
    <property type="protein sequence ID" value="TDH23668.1"/>
    <property type="molecule type" value="Genomic_DNA"/>
</dbReference>
<feature type="signal peptide" evidence="1">
    <location>
        <begin position="1"/>
        <end position="27"/>
    </location>
</feature>
<reference evidence="2 3" key="1">
    <citation type="journal article" date="2019" name="Sci. Rep.">
        <title>Extended insight into the Mycobacterium chelonae-abscessus complex through whole genome sequencing of Mycobacterium salmoniphilum outbreak and Mycobacterium salmoniphilum-like strains.</title>
        <authorList>
            <person name="Behra P.R.K."/>
            <person name="Das S."/>
            <person name="Pettersson B.M.F."/>
            <person name="Shirreff L."/>
            <person name="DuCote T."/>
            <person name="Jacobsson K.G."/>
            <person name="Ennis D.G."/>
            <person name="Kirsebom L.A."/>
        </authorList>
    </citation>
    <scope>NUCLEOTIDE SEQUENCE [LARGE SCALE GENOMIC DNA]</scope>
    <source>
        <strain evidence="2 3">DSM 45524</strain>
    </source>
</reference>
<dbReference type="RefSeq" id="WP_131832277.1">
    <property type="nucleotide sequence ID" value="NZ_MAFQ01000008.1"/>
</dbReference>
<name>A0A4R5PE60_9MYCO</name>
<evidence type="ECO:0000256" key="1">
    <source>
        <dbReference type="SAM" id="SignalP"/>
    </source>
</evidence>
<comment type="caution">
    <text evidence="2">The sequence shown here is derived from an EMBL/GenBank/DDBJ whole genome shotgun (WGS) entry which is preliminary data.</text>
</comment>
<gene>
    <name evidence="2" type="ORF">EJ571_05195</name>
</gene>
<sequence>MSQKLFCTALLALAVALSLGLAPAASAQPSPPYPAPPGRQWALFGPYHSSWVCGQGGDTWPAAKSECFQGSGGWYWYGLRQAG</sequence>
<dbReference type="Proteomes" id="UP000295627">
    <property type="component" value="Unassembled WGS sequence"/>
</dbReference>
<protein>
    <submittedName>
        <fullName evidence="2">Uncharacterized protein</fullName>
    </submittedName>
</protein>
<evidence type="ECO:0000313" key="2">
    <source>
        <dbReference type="EMBL" id="TDH23668.1"/>
    </source>
</evidence>
<evidence type="ECO:0000313" key="3">
    <source>
        <dbReference type="Proteomes" id="UP000295627"/>
    </source>
</evidence>
<accession>A0A4R5PE60</accession>
<keyword evidence="1" id="KW-0732">Signal</keyword>
<dbReference type="AlphaFoldDB" id="A0A4R5PE60"/>
<organism evidence="2 3">
    <name type="scientific">Mycobacteroides franklinii</name>
    <dbReference type="NCBI Taxonomy" id="948102"/>
    <lineage>
        <taxon>Bacteria</taxon>
        <taxon>Bacillati</taxon>
        <taxon>Actinomycetota</taxon>
        <taxon>Actinomycetes</taxon>
        <taxon>Mycobacteriales</taxon>
        <taxon>Mycobacteriaceae</taxon>
        <taxon>Mycobacteroides</taxon>
    </lineage>
</organism>
<feature type="chain" id="PRO_5020599306" evidence="1">
    <location>
        <begin position="28"/>
        <end position="83"/>
    </location>
</feature>
<proteinExistence type="predicted"/>